<feature type="region of interest" description="Disordered" evidence="1">
    <location>
        <begin position="322"/>
        <end position="347"/>
    </location>
</feature>
<evidence type="ECO:0000259" key="3">
    <source>
        <dbReference type="Pfam" id="PF20152"/>
    </source>
</evidence>
<organism evidence="4 5">
    <name type="scientific">Dentipellis fragilis</name>
    <dbReference type="NCBI Taxonomy" id="205917"/>
    <lineage>
        <taxon>Eukaryota</taxon>
        <taxon>Fungi</taxon>
        <taxon>Dikarya</taxon>
        <taxon>Basidiomycota</taxon>
        <taxon>Agaricomycotina</taxon>
        <taxon>Agaricomycetes</taxon>
        <taxon>Russulales</taxon>
        <taxon>Hericiaceae</taxon>
        <taxon>Dentipellis</taxon>
    </lineage>
</organism>
<dbReference type="Pfam" id="PF20152">
    <property type="entry name" value="DUF6534"/>
    <property type="match status" value="1"/>
</dbReference>
<keyword evidence="2" id="KW-0472">Membrane</keyword>
<feature type="transmembrane region" description="Helical" evidence="2">
    <location>
        <begin position="94"/>
        <end position="117"/>
    </location>
</feature>
<feature type="transmembrane region" description="Helical" evidence="2">
    <location>
        <begin position="53"/>
        <end position="74"/>
    </location>
</feature>
<feature type="transmembrane region" description="Helical" evidence="2">
    <location>
        <begin position="16"/>
        <end position="41"/>
    </location>
</feature>
<gene>
    <name evidence="4" type="ORF">EVG20_g2894</name>
</gene>
<feature type="transmembrane region" description="Helical" evidence="2">
    <location>
        <begin position="206"/>
        <end position="226"/>
    </location>
</feature>
<feature type="transmembrane region" description="Helical" evidence="2">
    <location>
        <begin position="166"/>
        <end position="186"/>
    </location>
</feature>
<sequence>MSAAAPAAIPSLDATFGAMFIGVIVAATLWGVTCLQTWSYYRDYPTDPWTIKLLVLAVLVSDTVHQILITHSLYEYLITNYFNPTYLSKINRTLLIEVFFNGFTAILVQSFFILRIYRLSNRNLWLVIPITVLALAQLSVVFAYTARGLEMTFFTELDEIKGLTMSINSTTAATDISIAAVLCALLHNSRTGFRRSDNMINKLMIFAVNTGLLTSIDAICSLTFVAAMPDKFIYICFFFNLGRLYSNSLMGTLNARKMLRGTTNEETMSGGVAMNTMSRGGTASINPNTKQTSGGITIKIDTTKEYARDLDGVSTIDESMLDTAVSADPRDPQEFNDKNDVKDIESL</sequence>
<evidence type="ECO:0000256" key="2">
    <source>
        <dbReference type="SAM" id="Phobius"/>
    </source>
</evidence>
<name>A0A4Y9Z7N9_9AGAM</name>
<evidence type="ECO:0000313" key="4">
    <source>
        <dbReference type="EMBL" id="TFY70047.1"/>
    </source>
</evidence>
<reference evidence="4 5" key="1">
    <citation type="submission" date="2019-02" db="EMBL/GenBank/DDBJ databases">
        <title>Genome sequencing of the rare red list fungi Dentipellis fragilis.</title>
        <authorList>
            <person name="Buettner E."/>
            <person name="Kellner H."/>
        </authorList>
    </citation>
    <scope>NUCLEOTIDE SEQUENCE [LARGE SCALE GENOMIC DNA]</scope>
    <source>
        <strain evidence="4 5">DSM 105465</strain>
    </source>
</reference>
<dbReference type="STRING" id="205917.A0A4Y9Z7N9"/>
<feature type="domain" description="DUF6534" evidence="3">
    <location>
        <begin position="171"/>
        <end position="257"/>
    </location>
</feature>
<keyword evidence="5" id="KW-1185">Reference proteome</keyword>
<keyword evidence="2" id="KW-0812">Transmembrane</keyword>
<dbReference type="OrthoDB" id="3263055at2759"/>
<proteinExistence type="predicted"/>
<feature type="compositionally biased region" description="Basic and acidic residues" evidence="1">
    <location>
        <begin position="328"/>
        <end position="347"/>
    </location>
</feature>
<keyword evidence="2" id="KW-1133">Transmembrane helix</keyword>
<feature type="transmembrane region" description="Helical" evidence="2">
    <location>
        <begin position="124"/>
        <end position="146"/>
    </location>
</feature>
<dbReference type="InterPro" id="IPR045339">
    <property type="entry name" value="DUF6534"/>
</dbReference>
<accession>A0A4Y9Z7N9</accession>
<protein>
    <recommendedName>
        <fullName evidence="3">DUF6534 domain-containing protein</fullName>
    </recommendedName>
</protein>
<evidence type="ECO:0000313" key="5">
    <source>
        <dbReference type="Proteomes" id="UP000298327"/>
    </source>
</evidence>
<evidence type="ECO:0000256" key="1">
    <source>
        <dbReference type="SAM" id="MobiDB-lite"/>
    </source>
</evidence>
<comment type="caution">
    <text evidence="4">The sequence shown here is derived from an EMBL/GenBank/DDBJ whole genome shotgun (WGS) entry which is preliminary data.</text>
</comment>
<dbReference type="Proteomes" id="UP000298327">
    <property type="component" value="Unassembled WGS sequence"/>
</dbReference>
<dbReference type="EMBL" id="SEOQ01000121">
    <property type="protein sequence ID" value="TFY70047.1"/>
    <property type="molecule type" value="Genomic_DNA"/>
</dbReference>
<dbReference type="PANTHER" id="PTHR40465">
    <property type="entry name" value="CHROMOSOME 1, WHOLE GENOME SHOTGUN SEQUENCE"/>
    <property type="match status" value="1"/>
</dbReference>
<dbReference type="PANTHER" id="PTHR40465:SF1">
    <property type="entry name" value="DUF6534 DOMAIN-CONTAINING PROTEIN"/>
    <property type="match status" value="1"/>
</dbReference>
<dbReference type="AlphaFoldDB" id="A0A4Y9Z7N9"/>